<feature type="transmembrane region" description="Helical" evidence="2">
    <location>
        <begin position="43"/>
        <end position="66"/>
    </location>
</feature>
<gene>
    <name evidence="3" type="ORF">GCM10007977_017560</name>
</gene>
<dbReference type="Proteomes" id="UP000642070">
    <property type="component" value="Unassembled WGS sequence"/>
</dbReference>
<protein>
    <submittedName>
        <fullName evidence="3">Uncharacterized protein</fullName>
    </submittedName>
</protein>
<dbReference type="EMBL" id="BMPI01000007">
    <property type="protein sequence ID" value="GGM16782.1"/>
    <property type="molecule type" value="Genomic_DNA"/>
</dbReference>
<proteinExistence type="predicted"/>
<dbReference type="AlphaFoldDB" id="A0A917TDN0"/>
<name>A0A917TDN0_9ACTN</name>
<organism evidence="3 4">
    <name type="scientific">Dactylosporangium sucinum</name>
    <dbReference type="NCBI Taxonomy" id="1424081"/>
    <lineage>
        <taxon>Bacteria</taxon>
        <taxon>Bacillati</taxon>
        <taxon>Actinomycetota</taxon>
        <taxon>Actinomycetes</taxon>
        <taxon>Micromonosporales</taxon>
        <taxon>Micromonosporaceae</taxon>
        <taxon>Dactylosporangium</taxon>
    </lineage>
</organism>
<reference evidence="3" key="2">
    <citation type="submission" date="2020-09" db="EMBL/GenBank/DDBJ databases">
        <authorList>
            <person name="Sun Q."/>
            <person name="Ohkuma M."/>
        </authorList>
    </citation>
    <scope>NUCLEOTIDE SEQUENCE</scope>
    <source>
        <strain evidence="3">JCM 19831</strain>
    </source>
</reference>
<feature type="region of interest" description="Disordered" evidence="1">
    <location>
        <begin position="70"/>
        <end position="113"/>
    </location>
</feature>
<dbReference type="RefSeq" id="WP_190249240.1">
    <property type="nucleotide sequence ID" value="NZ_BMPI01000007.1"/>
</dbReference>
<sequence>MNTSFESHFQATITRSVEDLAPESLHVDELIRRGRSAQRRRRIATSAAAAAALAVVVTVSAVAFGAGTSDQRHAPLASPDPTGTAGRGPTATAGPSPSATAETSPATTAGATPSGVDVLLAGNAIRTASGRLVTIPKPGGGTAFRAVGVAGGWVVSSGGPMDLPSIEFLTESGQLKAFQPALKGAPVGYAPDGRSMGALVGDDIYVFELPSLRVRHRIQLPPQLRNSQLEDMWLRGDRLVAQFTGVGDSGPAFTGVAIWNLKTGTSTTSPDLYLNDVSADGKLALLAVQKGTGPDVQHCVSVAPIGESMSAPTTSMCAAGVALTRGRFSPSGTWVAVSVHPAGVRLYRTTQLQAGSGEPVRRYDIDFATWEDDAQLVLADERATVVMRCPTTAETCQRVTGQPEPLLGVITNYR</sequence>
<evidence type="ECO:0000256" key="2">
    <source>
        <dbReference type="SAM" id="Phobius"/>
    </source>
</evidence>
<reference evidence="3" key="1">
    <citation type="journal article" date="2014" name="Int. J. Syst. Evol. Microbiol.">
        <title>Complete genome sequence of Corynebacterium casei LMG S-19264T (=DSM 44701T), isolated from a smear-ripened cheese.</title>
        <authorList>
            <consortium name="US DOE Joint Genome Institute (JGI-PGF)"/>
            <person name="Walter F."/>
            <person name="Albersmeier A."/>
            <person name="Kalinowski J."/>
            <person name="Ruckert C."/>
        </authorList>
    </citation>
    <scope>NUCLEOTIDE SEQUENCE</scope>
    <source>
        <strain evidence="3">JCM 19831</strain>
    </source>
</reference>
<evidence type="ECO:0000313" key="3">
    <source>
        <dbReference type="EMBL" id="GGM16782.1"/>
    </source>
</evidence>
<accession>A0A917TDN0</accession>
<comment type="caution">
    <text evidence="3">The sequence shown here is derived from an EMBL/GenBank/DDBJ whole genome shotgun (WGS) entry which is preliminary data.</text>
</comment>
<evidence type="ECO:0000256" key="1">
    <source>
        <dbReference type="SAM" id="MobiDB-lite"/>
    </source>
</evidence>
<keyword evidence="2" id="KW-0812">Transmembrane</keyword>
<feature type="compositionally biased region" description="Low complexity" evidence="1">
    <location>
        <begin position="79"/>
        <end position="113"/>
    </location>
</feature>
<dbReference type="SUPFAM" id="SSF82171">
    <property type="entry name" value="DPP6 N-terminal domain-like"/>
    <property type="match status" value="1"/>
</dbReference>
<evidence type="ECO:0000313" key="4">
    <source>
        <dbReference type="Proteomes" id="UP000642070"/>
    </source>
</evidence>
<keyword evidence="4" id="KW-1185">Reference proteome</keyword>
<keyword evidence="2" id="KW-1133">Transmembrane helix</keyword>
<keyword evidence="2" id="KW-0472">Membrane</keyword>